<keyword evidence="1" id="KW-0472">Membrane</keyword>
<keyword evidence="1" id="KW-0812">Transmembrane</keyword>
<keyword evidence="3" id="KW-1185">Reference proteome</keyword>
<gene>
    <name evidence="2" type="ORF">IT774_00740</name>
</gene>
<reference evidence="2 3" key="1">
    <citation type="submission" date="2020-11" db="EMBL/GenBank/DDBJ databases">
        <title>Complete genome sequence for Salinimonas sp. strain G2-b.</title>
        <authorList>
            <person name="Park S.-J."/>
        </authorList>
    </citation>
    <scope>NUCLEOTIDE SEQUENCE [LARGE SCALE GENOMIC DNA]</scope>
    <source>
        <strain evidence="2 3">G2-b</strain>
    </source>
</reference>
<organism evidence="2 3">
    <name type="scientific">Salinimonas marina</name>
    <dbReference type="NCBI Taxonomy" id="2785918"/>
    <lineage>
        <taxon>Bacteria</taxon>
        <taxon>Pseudomonadati</taxon>
        <taxon>Pseudomonadota</taxon>
        <taxon>Gammaproteobacteria</taxon>
        <taxon>Alteromonadales</taxon>
        <taxon>Alteromonadaceae</taxon>
        <taxon>Alteromonas/Salinimonas group</taxon>
        <taxon>Salinimonas</taxon>
    </lineage>
</organism>
<evidence type="ECO:0000313" key="2">
    <source>
        <dbReference type="EMBL" id="QPG05841.1"/>
    </source>
</evidence>
<proteinExistence type="predicted"/>
<name>A0A7S9HD15_9ALTE</name>
<evidence type="ECO:0000256" key="1">
    <source>
        <dbReference type="SAM" id="Phobius"/>
    </source>
</evidence>
<sequence>MKSTQPERRRFWLNIVFVVTFVGMLLVMMTYLNTTEPNLRQQKLKALSQKMQTSATRTRYQWQVEGKPAAIMLIHYNANGQEVGRKPVQVGASGLPRVTDKQSYCERLWRVLTNTELQVEGFKIRAEYQTAGNDASQTSAVCRFGYSRGSAFYYVIDTGKVSFES</sequence>
<dbReference type="EMBL" id="CP064795">
    <property type="protein sequence ID" value="QPG05841.1"/>
    <property type="molecule type" value="Genomic_DNA"/>
</dbReference>
<evidence type="ECO:0000313" key="3">
    <source>
        <dbReference type="Proteomes" id="UP000595095"/>
    </source>
</evidence>
<dbReference type="Proteomes" id="UP000595095">
    <property type="component" value="Chromosome"/>
</dbReference>
<keyword evidence="1" id="KW-1133">Transmembrane helix</keyword>
<protein>
    <recommendedName>
        <fullName evidence="4">MSHA biogenesis protein MshF</fullName>
    </recommendedName>
</protein>
<dbReference type="KEGG" id="smaa:IT774_00740"/>
<accession>A0A7S9HD15</accession>
<dbReference type="RefSeq" id="WP_195810924.1">
    <property type="nucleotide sequence ID" value="NZ_CP064795.1"/>
</dbReference>
<dbReference type="AlphaFoldDB" id="A0A7S9HD15"/>
<feature type="transmembrane region" description="Helical" evidence="1">
    <location>
        <begin position="12"/>
        <end position="32"/>
    </location>
</feature>
<evidence type="ECO:0008006" key="4">
    <source>
        <dbReference type="Google" id="ProtNLM"/>
    </source>
</evidence>